<evidence type="ECO:0008006" key="3">
    <source>
        <dbReference type="Google" id="ProtNLM"/>
    </source>
</evidence>
<dbReference type="Pfam" id="PF14390">
    <property type="entry name" value="DUF4420"/>
    <property type="match status" value="1"/>
</dbReference>
<accession>A0ABQ5LRQ5</accession>
<sequence>MDEAASSIWSRLAASGEGDGNVEVPSAPVNVDTGFGPVRYAVGPGGEARLLVPSGGSMGKVEAVAGANLHVGLSFFTLDGRNTPFIDVMLLEHRLGGVFEELVGEILNRIREGHSPAKAVGGAIADFRALLQAPIGEEVPENKVVGLIGELIVLDRLCTVSPEAVSAWVGPYEQRHDFRRLINAIEVKTSSRSDAKKVVIHGAEQLLPPRNGIIHLVHVRIEKTDQGDLSVATMIDKLLKVGAEKGRLSAGLVALGCLDAEAPEWNRVTFSFEGLTVYRVDTGFPRITPLEFADEAFPPGVTSLEYGVDLSTAATFRLDGHEAEGVFMDFMA</sequence>
<protein>
    <recommendedName>
        <fullName evidence="3">PD-(D/E)XK motif protein</fullName>
    </recommendedName>
</protein>
<proteinExistence type="predicted"/>
<reference evidence="1" key="1">
    <citation type="journal article" date="2023" name="Int. J. Syst. Evol. Microbiol.">
        <title>Sinisalibacter aestuarii sp. nov., isolated from estuarine sediment of the Arakawa River.</title>
        <authorList>
            <person name="Arafat S.T."/>
            <person name="Hirano S."/>
            <person name="Sato A."/>
            <person name="Takeuchi K."/>
            <person name="Yasuda T."/>
            <person name="Terahara T."/>
            <person name="Hamada M."/>
            <person name="Kobayashi T."/>
        </authorList>
    </citation>
    <scope>NUCLEOTIDE SEQUENCE</scope>
    <source>
        <strain evidence="1">B-399</strain>
    </source>
</reference>
<evidence type="ECO:0000313" key="1">
    <source>
        <dbReference type="EMBL" id="GKY87418.1"/>
    </source>
</evidence>
<dbReference type="EMBL" id="BROH01000002">
    <property type="protein sequence ID" value="GKY87418.1"/>
    <property type="molecule type" value="Genomic_DNA"/>
</dbReference>
<gene>
    <name evidence="1" type="ORF">STA1M1_12870</name>
</gene>
<name>A0ABQ5LRQ5_9RHOB</name>
<dbReference type="Proteomes" id="UP001144205">
    <property type="component" value="Unassembled WGS sequence"/>
</dbReference>
<organism evidence="1 2">
    <name type="scientific">Sinisalibacter aestuarii</name>
    <dbReference type="NCBI Taxonomy" id="2949426"/>
    <lineage>
        <taxon>Bacteria</taxon>
        <taxon>Pseudomonadati</taxon>
        <taxon>Pseudomonadota</taxon>
        <taxon>Alphaproteobacteria</taxon>
        <taxon>Rhodobacterales</taxon>
        <taxon>Roseobacteraceae</taxon>
        <taxon>Sinisalibacter</taxon>
    </lineage>
</organism>
<comment type="caution">
    <text evidence="1">The sequence shown here is derived from an EMBL/GenBank/DDBJ whole genome shotgun (WGS) entry which is preliminary data.</text>
</comment>
<evidence type="ECO:0000313" key="2">
    <source>
        <dbReference type="Proteomes" id="UP001144205"/>
    </source>
</evidence>
<dbReference type="InterPro" id="IPR025534">
    <property type="entry name" value="DUF4420"/>
</dbReference>
<keyword evidence="2" id="KW-1185">Reference proteome</keyword>
<dbReference type="RefSeq" id="WP_281841402.1">
    <property type="nucleotide sequence ID" value="NZ_BROH01000002.1"/>
</dbReference>